<reference evidence="20 21" key="1">
    <citation type="journal article" date="2015" name="Stand. Genomic Sci.">
        <title>Genomic Encyclopedia of Bacterial and Archaeal Type Strains, Phase III: the genomes of soil and plant-associated and newly described type strains.</title>
        <authorList>
            <person name="Whitman W.B."/>
            <person name="Woyke T."/>
            <person name="Klenk H.P."/>
            <person name="Zhou Y."/>
            <person name="Lilburn T.G."/>
            <person name="Beck B.J."/>
            <person name="De Vos P."/>
            <person name="Vandamme P."/>
            <person name="Eisen J.A."/>
            <person name="Garrity G."/>
            <person name="Hugenholtz P."/>
            <person name="Kyrpides N.C."/>
        </authorList>
    </citation>
    <scope>NUCLEOTIDE SEQUENCE [LARGE SCALE GENOMIC DNA]</scope>
    <source>
        <strain evidence="20 21">CGMCC 1.10136</strain>
    </source>
</reference>
<comment type="similarity">
    <text evidence="2">Belongs to the Nudix hydrolase family.</text>
</comment>
<dbReference type="NCBIfam" id="TIGR00586">
    <property type="entry name" value="mutt"/>
    <property type="match status" value="1"/>
</dbReference>
<dbReference type="AlphaFoldDB" id="A0A562M2L1"/>
<comment type="catalytic activity">
    <reaction evidence="11">
        <text>8-oxo-GTP + H2O = 8-oxo-GMP + diphosphate + H(+)</text>
        <dbReference type="Rhea" id="RHEA:67616"/>
        <dbReference type="ChEBI" id="CHEBI:15377"/>
        <dbReference type="ChEBI" id="CHEBI:15378"/>
        <dbReference type="ChEBI" id="CHEBI:33019"/>
        <dbReference type="ChEBI" id="CHEBI:143553"/>
        <dbReference type="ChEBI" id="CHEBI:145694"/>
    </reaction>
</comment>
<evidence type="ECO:0000256" key="9">
    <source>
        <dbReference type="ARBA" id="ARBA00023204"/>
    </source>
</evidence>
<dbReference type="GO" id="GO:0009228">
    <property type="term" value="P:thiamine biosynthetic process"/>
    <property type="evidence" value="ECO:0007669"/>
    <property type="project" value="UniProtKB-KW"/>
</dbReference>
<keyword evidence="3" id="KW-0515">Mutator protein</keyword>
<evidence type="ECO:0000256" key="16">
    <source>
        <dbReference type="ARBA" id="ARBA00042798"/>
    </source>
</evidence>
<evidence type="ECO:0000256" key="14">
    <source>
        <dbReference type="ARBA" id="ARBA00041592"/>
    </source>
</evidence>
<evidence type="ECO:0000256" key="1">
    <source>
        <dbReference type="ARBA" id="ARBA00001946"/>
    </source>
</evidence>
<dbReference type="EC" id="3.6.1.55" evidence="12"/>
<feature type="binding site" evidence="17">
    <location>
        <position position="32"/>
    </location>
    <ligand>
        <name>8-oxo-dGTP</name>
        <dbReference type="ChEBI" id="CHEBI:77896"/>
    </ligand>
</feature>
<dbReference type="PROSITE" id="PS00893">
    <property type="entry name" value="NUDIX_BOX"/>
    <property type="match status" value="1"/>
</dbReference>
<evidence type="ECO:0000256" key="18">
    <source>
        <dbReference type="PIRSR" id="PIRSR603561-2"/>
    </source>
</evidence>
<dbReference type="InterPro" id="IPR015797">
    <property type="entry name" value="NUDIX_hydrolase-like_dom_sf"/>
</dbReference>
<dbReference type="CDD" id="cd00564">
    <property type="entry name" value="TMP_TenI"/>
    <property type="match status" value="1"/>
</dbReference>
<feature type="binding site" evidence="18">
    <location>
        <position position="46"/>
    </location>
    <ligand>
        <name>Mg(2+)</name>
        <dbReference type="ChEBI" id="CHEBI:18420"/>
    </ligand>
</feature>
<keyword evidence="7" id="KW-0378">Hydrolase</keyword>
<evidence type="ECO:0000259" key="19">
    <source>
        <dbReference type="PROSITE" id="PS51462"/>
    </source>
</evidence>
<protein>
    <recommendedName>
        <fullName evidence="13">8-oxo-dGTP diphosphatase</fullName>
        <ecNumber evidence="12">3.6.1.55</ecNumber>
    </recommendedName>
    <alternativeName>
        <fullName evidence="16">7,8-dihydro-8-oxoguanine-triphosphatase</fullName>
    </alternativeName>
    <alternativeName>
        <fullName evidence="15">Mutator protein MutT</fullName>
    </alternativeName>
    <alternativeName>
        <fullName evidence="14">dGTP pyrophosphohydrolase</fullName>
    </alternativeName>
</protein>
<evidence type="ECO:0000256" key="3">
    <source>
        <dbReference type="ARBA" id="ARBA00022457"/>
    </source>
</evidence>
<gene>
    <name evidence="20" type="ORF">IP93_00167</name>
</gene>
<comment type="caution">
    <text evidence="20">The sequence shown here is derived from an EMBL/GenBank/DDBJ whole genome shotgun (WGS) entry which is preliminary data.</text>
</comment>
<dbReference type="FunFam" id="3.90.79.10:FF:000014">
    <property type="entry name" value="8-oxo-dGTP diphosphatase MutT"/>
    <property type="match status" value="1"/>
</dbReference>
<dbReference type="InterPro" id="IPR013785">
    <property type="entry name" value="Aldolase_TIM"/>
</dbReference>
<evidence type="ECO:0000256" key="4">
    <source>
        <dbReference type="ARBA" id="ARBA00022705"/>
    </source>
</evidence>
<dbReference type="PRINTS" id="PR00502">
    <property type="entry name" value="NUDIXFAMILY"/>
</dbReference>
<keyword evidence="4" id="KW-0235">DNA replication</keyword>
<feature type="domain" description="Nudix hydrolase" evidence="19">
    <location>
        <begin position="10"/>
        <end position="137"/>
    </location>
</feature>
<evidence type="ECO:0000256" key="6">
    <source>
        <dbReference type="ARBA" id="ARBA00022763"/>
    </source>
</evidence>
<dbReference type="RefSeq" id="WP_144811049.1">
    <property type="nucleotide sequence ID" value="NZ_VLKP01000001.1"/>
</dbReference>
<name>A0A562M2L1_9GAMM</name>
<evidence type="ECO:0000256" key="13">
    <source>
        <dbReference type="ARBA" id="ARBA00040794"/>
    </source>
</evidence>
<dbReference type="Gene3D" id="3.20.20.70">
    <property type="entry name" value="Aldolase class I"/>
    <property type="match status" value="1"/>
</dbReference>
<dbReference type="GO" id="GO:0035539">
    <property type="term" value="F:8-oxo-7,8-dihydrodeoxyguanosine triphosphate pyrophosphatase activity"/>
    <property type="evidence" value="ECO:0007669"/>
    <property type="project" value="UniProtKB-EC"/>
</dbReference>
<evidence type="ECO:0000256" key="5">
    <source>
        <dbReference type="ARBA" id="ARBA00022723"/>
    </source>
</evidence>
<dbReference type="InterPro" id="IPR047127">
    <property type="entry name" value="MutT-like"/>
</dbReference>
<dbReference type="InterPro" id="IPR003561">
    <property type="entry name" value="Mutator_MutT"/>
</dbReference>
<keyword evidence="6" id="KW-0227">DNA damage</keyword>
<dbReference type="InterPro" id="IPR029119">
    <property type="entry name" value="MutY_C"/>
</dbReference>
<feature type="binding site" evidence="17">
    <location>
        <begin position="43"/>
        <end position="46"/>
    </location>
    <ligand>
        <name>8-oxo-dGTP</name>
        <dbReference type="ChEBI" id="CHEBI:77896"/>
    </ligand>
</feature>
<keyword evidence="8 18" id="KW-0460">Magnesium</keyword>
<dbReference type="InterPro" id="IPR020084">
    <property type="entry name" value="NUDIX_hydrolase_CS"/>
</dbReference>
<evidence type="ECO:0000256" key="15">
    <source>
        <dbReference type="ARBA" id="ARBA00041979"/>
    </source>
</evidence>
<dbReference type="EMBL" id="VLKP01000001">
    <property type="protein sequence ID" value="TWI14174.1"/>
    <property type="molecule type" value="Genomic_DNA"/>
</dbReference>
<dbReference type="InterPro" id="IPR036206">
    <property type="entry name" value="ThiamineP_synth_sf"/>
</dbReference>
<dbReference type="SUPFAM" id="SSF51391">
    <property type="entry name" value="Thiamin phosphate synthase"/>
    <property type="match status" value="1"/>
</dbReference>
<comment type="cofactor">
    <cofactor evidence="1 18">
        <name>Mg(2+)</name>
        <dbReference type="ChEBI" id="CHEBI:18420"/>
    </cofactor>
</comment>
<feature type="binding site" evidence="18">
    <location>
        <position position="66"/>
    </location>
    <ligand>
        <name>Mg(2+)</name>
        <dbReference type="ChEBI" id="CHEBI:18420"/>
    </ligand>
</feature>
<dbReference type="GO" id="GO:0044715">
    <property type="term" value="F:8-oxo-dGDP phosphatase activity"/>
    <property type="evidence" value="ECO:0007669"/>
    <property type="project" value="TreeGrafter"/>
</dbReference>
<dbReference type="InterPro" id="IPR022998">
    <property type="entry name" value="ThiamineP_synth_TenI"/>
</dbReference>
<dbReference type="Gene3D" id="3.90.79.10">
    <property type="entry name" value="Nucleoside Triphosphate Pyrophosphohydrolase"/>
    <property type="match status" value="1"/>
</dbReference>
<evidence type="ECO:0000256" key="12">
    <source>
        <dbReference type="ARBA" id="ARBA00038905"/>
    </source>
</evidence>
<dbReference type="InterPro" id="IPR020476">
    <property type="entry name" value="Nudix_hydrolase"/>
</dbReference>
<dbReference type="Pfam" id="PF02581">
    <property type="entry name" value="TMP-TENI"/>
    <property type="match status" value="1"/>
</dbReference>
<evidence type="ECO:0000256" key="17">
    <source>
        <dbReference type="PIRSR" id="PIRSR603561-1"/>
    </source>
</evidence>
<dbReference type="PANTHER" id="PTHR47707:SF1">
    <property type="entry name" value="NUDIX HYDROLASE FAMILY PROTEIN"/>
    <property type="match status" value="1"/>
</dbReference>
<evidence type="ECO:0000313" key="21">
    <source>
        <dbReference type="Proteomes" id="UP000316471"/>
    </source>
</evidence>
<dbReference type="GO" id="GO:0006281">
    <property type="term" value="P:DNA repair"/>
    <property type="evidence" value="ECO:0007669"/>
    <property type="project" value="UniProtKB-KW"/>
</dbReference>
<dbReference type="GO" id="GO:0044716">
    <property type="term" value="F:8-oxo-GDP phosphatase activity"/>
    <property type="evidence" value="ECO:0007669"/>
    <property type="project" value="TreeGrafter"/>
</dbReference>
<evidence type="ECO:0000256" key="11">
    <source>
        <dbReference type="ARBA" id="ARBA00036904"/>
    </source>
</evidence>
<sequence length="350" mass="37604">MSAPVAEPARRSIEVVAGVIRDARGRILLARRTEGRDLAGRWEFPGGKREPGESPEGALVRELREELGIEAEIGDHVITVPQQYPDKHLSLDVREVRAFSGTARGREGQALVWVPPHKLAAYEMPPADVPVVAALGQPDRYLVTPEPGATGVLSAVDRVVGNLGQIGQRLRRDPQPLSPAEQRWLQALDRALASGIRRVQLRAHGHDPARWPLLAAVAAERCRAARAEVLVNGDATLAAQLSVGLHLRAAQLVEPARRPMPDGVPVGASCHTLEDLRRAQDLGCDFAVLGTLKPTPSHPGEPGIGWDAFARLREAVSLPIYAIGGLGAADLPEARRHGAQGIAAIRAWWG</sequence>
<dbReference type="InterPro" id="IPR000086">
    <property type="entry name" value="NUDIX_hydrolase_dom"/>
</dbReference>
<evidence type="ECO:0000256" key="2">
    <source>
        <dbReference type="ARBA" id="ARBA00005582"/>
    </source>
</evidence>
<dbReference type="SUPFAM" id="SSF55811">
    <property type="entry name" value="Nudix"/>
    <property type="match status" value="1"/>
</dbReference>
<evidence type="ECO:0000256" key="7">
    <source>
        <dbReference type="ARBA" id="ARBA00022801"/>
    </source>
</evidence>
<dbReference type="OrthoDB" id="9810648at2"/>
<evidence type="ECO:0000256" key="10">
    <source>
        <dbReference type="ARBA" id="ARBA00035861"/>
    </source>
</evidence>
<evidence type="ECO:0000256" key="8">
    <source>
        <dbReference type="ARBA" id="ARBA00022842"/>
    </source>
</evidence>
<organism evidence="20 21">
    <name type="scientific">Aerolutibacter ruishenii</name>
    <dbReference type="NCBI Taxonomy" id="686800"/>
    <lineage>
        <taxon>Bacteria</taxon>
        <taxon>Pseudomonadati</taxon>
        <taxon>Pseudomonadota</taxon>
        <taxon>Gammaproteobacteria</taxon>
        <taxon>Lysobacterales</taxon>
        <taxon>Lysobacteraceae</taxon>
        <taxon>Aerolutibacter</taxon>
    </lineage>
</organism>
<dbReference type="GO" id="GO:0006260">
    <property type="term" value="P:DNA replication"/>
    <property type="evidence" value="ECO:0007669"/>
    <property type="project" value="UniProtKB-KW"/>
</dbReference>
<accession>A0A562M2L1</accession>
<evidence type="ECO:0000313" key="20">
    <source>
        <dbReference type="EMBL" id="TWI14174.1"/>
    </source>
</evidence>
<keyword evidence="9" id="KW-0234">DNA repair</keyword>
<dbReference type="PROSITE" id="PS51462">
    <property type="entry name" value="NUDIX"/>
    <property type="match status" value="1"/>
</dbReference>
<comment type="catalytic activity">
    <reaction evidence="10">
        <text>8-oxo-dGTP + H2O = 8-oxo-dGMP + diphosphate + H(+)</text>
        <dbReference type="Rhea" id="RHEA:31575"/>
        <dbReference type="ChEBI" id="CHEBI:15377"/>
        <dbReference type="ChEBI" id="CHEBI:15378"/>
        <dbReference type="ChEBI" id="CHEBI:33019"/>
        <dbReference type="ChEBI" id="CHEBI:63224"/>
        <dbReference type="ChEBI" id="CHEBI:77896"/>
        <dbReference type="EC" id="3.6.1.55"/>
    </reaction>
</comment>
<dbReference type="Proteomes" id="UP000316471">
    <property type="component" value="Unassembled WGS sequence"/>
</dbReference>
<dbReference type="GO" id="GO:0008413">
    <property type="term" value="F:8-oxo-7,8-dihydroguanosine triphosphate pyrophosphatase activity"/>
    <property type="evidence" value="ECO:0007669"/>
    <property type="project" value="InterPro"/>
</dbReference>
<keyword evidence="5 18" id="KW-0479">Metal-binding</keyword>
<proteinExistence type="inferred from homology"/>
<dbReference type="PANTHER" id="PTHR47707">
    <property type="entry name" value="8-OXO-DGTP DIPHOSPHATASE"/>
    <property type="match status" value="1"/>
</dbReference>
<dbReference type="CDD" id="cd03425">
    <property type="entry name" value="NUDIX_MutT_NudA_like"/>
    <property type="match status" value="1"/>
</dbReference>
<dbReference type="GO" id="GO:0046872">
    <property type="term" value="F:metal ion binding"/>
    <property type="evidence" value="ECO:0007669"/>
    <property type="project" value="UniProtKB-KW"/>
</dbReference>
<keyword evidence="21" id="KW-1185">Reference proteome</keyword>
<dbReference type="Pfam" id="PF14815">
    <property type="entry name" value="NUDIX_4"/>
    <property type="match status" value="1"/>
</dbReference>